<accession>A0A840TMX5</accession>
<keyword evidence="1" id="KW-0812">Transmembrane</keyword>
<dbReference type="Proteomes" id="UP000557307">
    <property type="component" value="Unassembled WGS sequence"/>
</dbReference>
<gene>
    <name evidence="2" type="ORF">HNQ92_002882</name>
</gene>
<name>A0A840TMX5_9BACT</name>
<sequence length="166" mass="19602">MNVRWQSFGLDQEYRLLREKLIVGLLKKNFFNNNAYGEYHGYLLRFEASGWGKRTVRILDIEGKKVLGTIAFRYFPYAASIRYEDETYQWQYQPWSQSRWTVTQADEVATYEAGRGWTRGGTGTIDYEYLPPAVVLSGLYVRSYFRRRLWLAIIVLCMVPWLGLLL</sequence>
<evidence type="ECO:0000256" key="1">
    <source>
        <dbReference type="SAM" id="Phobius"/>
    </source>
</evidence>
<proteinExistence type="predicted"/>
<dbReference type="EMBL" id="JACHGF010000004">
    <property type="protein sequence ID" value="MBB5284734.1"/>
    <property type="molecule type" value="Genomic_DNA"/>
</dbReference>
<keyword evidence="1" id="KW-1133">Transmembrane helix</keyword>
<evidence type="ECO:0000313" key="2">
    <source>
        <dbReference type="EMBL" id="MBB5284734.1"/>
    </source>
</evidence>
<dbReference type="RefSeq" id="WP_184174697.1">
    <property type="nucleotide sequence ID" value="NZ_JACHGF010000004.1"/>
</dbReference>
<protein>
    <submittedName>
        <fullName evidence="2">Uncharacterized protein</fullName>
    </submittedName>
</protein>
<keyword evidence="3" id="KW-1185">Reference proteome</keyword>
<keyword evidence="1" id="KW-0472">Membrane</keyword>
<reference evidence="2 3" key="1">
    <citation type="submission" date="2020-08" db="EMBL/GenBank/DDBJ databases">
        <title>Genomic Encyclopedia of Type Strains, Phase IV (KMG-IV): sequencing the most valuable type-strain genomes for metagenomic binning, comparative biology and taxonomic classification.</title>
        <authorList>
            <person name="Goeker M."/>
        </authorList>
    </citation>
    <scope>NUCLEOTIDE SEQUENCE [LARGE SCALE GENOMIC DNA]</scope>
    <source>
        <strain evidence="2 3">DSM 105074</strain>
    </source>
</reference>
<evidence type="ECO:0000313" key="3">
    <source>
        <dbReference type="Proteomes" id="UP000557307"/>
    </source>
</evidence>
<organism evidence="2 3">
    <name type="scientific">Rhabdobacter roseus</name>
    <dbReference type="NCBI Taxonomy" id="1655419"/>
    <lineage>
        <taxon>Bacteria</taxon>
        <taxon>Pseudomonadati</taxon>
        <taxon>Bacteroidota</taxon>
        <taxon>Cytophagia</taxon>
        <taxon>Cytophagales</taxon>
        <taxon>Cytophagaceae</taxon>
        <taxon>Rhabdobacter</taxon>
    </lineage>
</organism>
<dbReference type="AlphaFoldDB" id="A0A840TMX5"/>
<feature type="transmembrane region" description="Helical" evidence="1">
    <location>
        <begin position="149"/>
        <end position="165"/>
    </location>
</feature>
<comment type="caution">
    <text evidence="2">The sequence shown here is derived from an EMBL/GenBank/DDBJ whole genome shotgun (WGS) entry which is preliminary data.</text>
</comment>